<name>A0AAJ2BMS4_9PSED</name>
<accession>A0AAJ2BMS4</accession>
<dbReference type="Proteomes" id="UP001268036">
    <property type="component" value="Unassembled WGS sequence"/>
</dbReference>
<dbReference type="EMBL" id="JAVJAF010000001">
    <property type="protein sequence ID" value="MDR6233304.1"/>
    <property type="molecule type" value="Genomic_DNA"/>
</dbReference>
<feature type="chain" id="PRO_5042591784" description="UrcA family protein" evidence="2">
    <location>
        <begin position="20"/>
        <end position="104"/>
    </location>
</feature>
<protein>
    <recommendedName>
        <fullName evidence="5">UrcA family protein</fullName>
    </recommendedName>
</protein>
<evidence type="ECO:0000256" key="1">
    <source>
        <dbReference type="SAM" id="MobiDB-lite"/>
    </source>
</evidence>
<sequence>MRYLLTSSVTLFLAAPVFAEDTALAQAANAIRPAVEAVTSYTQKSILQSWAASKGPMADGAKRSLAQVERQERIDNRGPRRSMQECIKPGSVIDEDVKNCMDGL</sequence>
<keyword evidence="2" id="KW-0732">Signal</keyword>
<evidence type="ECO:0000313" key="4">
    <source>
        <dbReference type="Proteomes" id="UP001268036"/>
    </source>
</evidence>
<feature type="region of interest" description="Disordered" evidence="1">
    <location>
        <begin position="61"/>
        <end position="83"/>
    </location>
</feature>
<organism evidence="3 4">
    <name type="scientific">Pseudomonas oryzihabitans</name>
    <dbReference type="NCBI Taxonomy" id="47885"/>
    <lineage>
        <taxon>Bacteria</taxon>
        <taxon>Pseudomonadati</taxon>
        <taxon>Pseudomonadota</taxon>
        <taxon>Gammaproteobacteria</taxon>
        <taxon>Pseudomonadales</taxon>
        <taxon>Pseudomonadaceae</taxon>
        <taxon>Pseudomonas</taxon>
    </lineage>
</organism>
<feature type="signal peptide" evidence="2">
    <location>
        <begin position="1"/>
        <end position="19"/>
    </location>
</feature>
<evidence type="ECO:0000313" key="3">
    <source>
        <dbReference type="EMBL" id="MDR6233304.1"/>
    </source>
</evidence>
<evidence type="ECO:0008006" key="5">
    <source>
        <dbReference type="Google" id="ProtNLM"/>
    </source>
</evidence>
<reference evidence="3" key="1">
    <citation type="submission" date="2023-08" db="EMBL/GenBank/DDBJ databases">
        <title>Functional and genomic diversity of the sorghum phyllosphere microbiome.</title>
        <authorList>
            <person name="Shade A."/>
        </authorList>
    </citation>
    <scope>NUCLEOTIDE SEQUENCE</scope>
    <source>
        <strain evidence="3">SORGH_AS_0201</strain>
    </source>
</reference>
<dbReference type="AlphaFoldDB" id="A0AAJ2BMS4"/>
<proteinExistence type="predicted"/>
<comment type="caution">
    <text evidence="3">The sequence shown here is derived from an EMBL/GenBank/DDBJ whole genome shotgun (WGS) entry which is preliminary data.</text>
</comment>
<feature type="compositionally biased region" description="Basic and acidic residues" evidence="1">
    <location>
        <begin position="69"/>
        <end position="78"/>
    </location>
</feature>
<evidence type="ECO:0000256" key="2">
    <source>
        <dbReference type="SAM" id="SignalP"/>
    </source>
</evidence>
<gene>
    <name evidence="3" type="ORF">QE440_001045</name>
</gene>
<dbReference type="RefSeq" id="WP_309756058.1">
    <property type="nucleotide sequence ID" value="NZ_JAVJAF010000001.1"/>
</dbReference>